<comment type="caution">
    <text evidence="2">The sequence shown here is derived from an EMBL/GenBank/DDBJ whole genome shotgun (WGS) entry which is preliminary data.</text>
</comment>
<feature type="transmembrane region" description="Helical" evidence="1">
    <location>
        <begin position="128"/>
        <end position="144"/>
    </location>
</feature>
<reference evidence="2 3" key="1">
    <citation type="journal article" date="2011" name="Front. Microbiol.">
        <title>Two Strains of Crocosphaera watsonii with Highly Conserved Genomes are Distinguished by Strain-Specific Features.</title>
        <authorList>
            <person name="Bench S.R."/>
            <person name="Ilikchyan I.N."/>
            <person name="Tripp H.J."/>
            <person name="Zehr J.P."/>
        </authorList>
    </citation>
    <scope>NUCLEOTIDE SEQUENCE [LARGE SCALE GENOMIC DNA]</scope>
    <source>
        <strain evidence="2 3">WH 0003</strain>
    </source>
</reference>
<dbReference type="Pfam" id="PF00805">
    <property type="entry name" value="Pentapeptide"/>
    <property type="match status" value="3"/>
</dbReference>
<dbReference type="EMBL" id="AESD01000170">
    <property type="protein sequence ID" value="EHJ14282.1"/>
    <property type="molecule type" value="Genomic_DNA"/>
</dbReference>
<feature type="transmembrane region" description="Helical" evidence="1">
    <location>
        <begin position="164"/>
        <end position="183"/>
    </location>
</feature>
<dbReference type="InterPro" id="IPR021327">
    <property type="entry name" value="DUF2934"/>
</dbReference>
<dbReference type="PATRIC" id="fig|423471.3.peg.964"/>
<evidence type="ECO:0000313" key="2">
    <source>
        <dbReference type="EMBL" id="EHJ14282.1"/>
    </source>
</evidence>
<dbReference type="Proteomes" id="UP000003477">
    <property type="component" value="Unassembled WGS sequence"/>
</dbReference>
<sequence>MNWFRDRFNNFRLTGSQNNNSLEQEIEQRAYELWEQAGREEGSFDYYYQKAKLEREIKPTAYLLWEQAGNPKGKFHKYLQQAEREIEIRLMTYFLWKQDGQPEDKYDYYEDYYWEKAKQKVKFKRLSIVYKPFYFVVGKPYYFLERKILEPGLAWTDKQAFFDIIGRLGNLAIVIGVISFIFTEDYRRNAEVFSAWQTITSAEGQSGSGGRIEALEFLNSRPLKLPLIGFTKEYWYWDKWSNQCKKTWRLGYRFPRQSLSGLSAPNKAYLTAINLCGANLSRANLQDAFLWRANLQNANLWGANLQDAGLSGANLQDAGLSGANLQDADLIGANLQDAGLSRANLQDADLIGANLKNADLIGANLKNADLIGANLSGAIYADSKSNFILQIGLTDSMSTLILKCSTDSCITTFSDDFDPKKAGMILIRNKEDYEKWKNFRQKKSPY</sequence>
<dbReference type="InterPro" id="IPR001646">
    <property type="entry name" value="5peptide_repeat"/>
</dbReference>
<name>G5J0L0_CROWT</name>
<dbReference type="SUPFAM" id="SSF141571">
    <property type="entry name" value="Pentapeptide repeat-like"/>
    <property type="match status" value="1"/>
</dbReference>
<dbReference type="Gene3D" id="2.160.20.80">
    <property type="entry name" value="E3 ubiquitin-protein ligase SopA"/>
    <property type="match status" value="1"/>
</dbReference>
<evidence type="ECO:0008006" key="4">
    <source>
        <dbReference type="Google" id="ProtNLM"/>
    </source>
</evidence>
<accession>G5J0L0</accession>
<gene>
    <name evidence="2" type="ORF">CWATWH0003_1045</name>
</gene>
<keyword evidence="1" id="KW-0812">Transmembrane</keyword>
<protein>
    <recommendedName>
        <fullName evidence="4">Pentapeptide repeat</fullName>
    </recommendedName>
</protein>
<dbReference type="Pfam" id="PF11154">
    <property type="entry name" value="DUF2934"/>
    <property type="match status" value="2"/>
</dbReference>
<dbReference type="GeneID" id="88769312"/>
<evidence type="ECO:0000313" key="3">
    <source>
        <dbReference type="Proteomes" id="UP000003477"/>
    </source>
</evidence>
<keyword evidence="1" id="KW-1133">Transmembrane helix</keyword>
<dbReference type="PANTHER" id="PTHR14136">
    <property type="entry name" value="BTB_POZ DOMAIN-CONTAINING PROTEIN KCTD9"/>
    <property type="match status" value="1"/>
</dbReference>
<dbReference type="PANTHER" id="PTHR14136:SF17">
    <property type="entry name" value="BTB_POZ DOMAIN-CONTAINING PROTEIN KCTD9"/>
    <property type="match status" value="1"/>
</dbReference>
<evidence type="ECO:0000256" key="1">
    <source>
        <dbReference type="SAM" id="Phobius"/>
    </source>
</evidence>
<dbReference type="InterPro" id="IPR051082">
    <property type="entry name" value="Pentapeptide-BTB/POZ_domain"/>
</dbReference>
<organism evidence="2 3">
    <name type="scientific">Crocosphaera watsonii WH 0003</name>
    <dbReference type="NCBI Taxonomy" id="423471"/>
    <lineage>
        <taxon>Bacteria</taxon>
        <taxon>Bacillati</taxon>
        <taxon>Cyanobacteriota</taxon>
        <taxon>Cyanophyceae</taxon>
        <taxon>Oscillatoriophycideae</taxon>
        <taxon>Chroococcales</taxon>
        <taxon>Aphanothecaceae</taxon>
        <taxon>Crocosphaera</taxon>
    </lineage>
</organism>
<keyword evidence="1" id="KW-0472">Membrane</keyword>
<dbReference type="AlphaFoldDB" id="G5J0L0"/>
<dbReference type="RefSeq" id="WP_007309551.1">
    <property type="nucleotide sequence ID" value="NZ_AESD01000170.1"/>
</dbReference>
<proteinExistence type="predicted"/>